<reference evidence="9 10" key="1">
    <citation type="submission" date="2016-10" db="EMBL/GenBank/DDBJ databases">
        <authorList>
            <person name="Varghese N."/>
            <person name="Submissions S."/>
        </authorList>
    </citation>
    <scope>NUCLEOTIDE SEQUENCE [LARGE SCALE GENOMIC DNA]</scope>
    <source>
        <strain evidence="9 10">FF3</strain>
    </source>
</reference>
<evidence type="ECO:0000313" key="9">
    <source>
        <dbReference type="EMBL" id="SEJ92777.1"/>
    </source>
</evidence>
<name>A0A975WCM7_9RHOB</name>
<evidence type="ECO:0000256" key="4">
    <source>
        <dbReference type="ARBA" id="ARBA00022475"/>
    </source>
</evidence>
<dbReference type="CDD" id="cd03257">
    <property type="entry name" value="ABC_NikE_OppD_transporters"/>
    <property type="match status" value="1"/>
</dbReference>
<keyword evidence="5" id="KW-0547">Nucleotide-binding</keyword>
<dbReference type="PANTHER" id="PTHR43297:SF2">
    <property type="entry name" value="DIPEPTIDE TRANSPORT ATP-BINDING PROTEIN DPPD"/>
    <property type="match status" value="1"/>
</dbReference>
<dbReference type="InterPro" id="IPR050388">
    <property type="entry name" value="ABC_Ni/Peptide_Import"/>
</dbReference>
<keyword evidence="6 9" id="KW-0067">ATP-binding</keyword>
<evidence type="ECO:0000256" key="7">
    <source>
        <dbReference type="ARBA" id="ARBA00023136"/>
    </source>
</evidence>
<dbReference type="AlphaFoldDB" id="A0A975WCM7"/>
<dbReference type="InterPro" id="IPR017871">
    <property type="entry name" value="ABC_transporter-like_CS"/>
</dbReference>
<accession>A0A975WCM7</accession>
<dbReference type="EMBL" id="FNYY01000014">
    <property type="protein sequence ID" value="SEJ92777.1"/>
    <property type="molecule type" value="Genomic_DNA"/>
</dbReference>
<evidence type="ECO:0000256" key="5">
    <source>
        <dbReference type="ARBA" id="ARBA00022741"/>
    </source>
</evidence>
<dbReference type="GO" id="GO:0005886">
    <property type="term" value="C:plasma membrane"/>
    <property type="evidence" value="ECO:0007669"/>
    <property type="project" value="UniProtKB-SubCell"/>
</dbReference>
<dbReference type="RefSeq" id="WP_074837677.1">
    <property type="nucleotide sequence ID" value="NZ_CATMKJ010000010.1"/>
</dbReference>
<sequence>MAEPLLDVSDLTIALKIGARSINIVDGISFRIDPGGRLGVVGESGSGKSMIALALTGLLPNVMQLVSGSIRFQGEALELAPPARMRQIRGRDISLVFQEPATALNPVFTTGRQVSEVLREHEKISAREARNRTIELFRQVGIPAPERRISDYPHQMSGGMRQRVMIAMALACRPRLLIADEPTTALDATIQEQIIDLLAALQEETGVAVMLISHDLPLVAEFAEQVMVMYAGRVAEIAPADTIFEAAMHPYTRGLIACAIGLETGTSRLPTIEGQVPPPLQFPPGCRFASRCPHAAAQCAQSVPGLQPIGPQHVAACLRLDQMTKLEVAS</sequence>
<dbReference type="NCBIfam" id="TIGR01727">
    <property type="entry name" value="oligo_HPY"/>
    <property type="match status" value="1"/>
</dbReference>
<dbReference type="PANTHER" id="PTHR43297">
    <property type="entry name" value="OLIGOPEPTIDE TRANSPORT ATP-BINDING PROTEIN APPD"/>
    <property type="match status" value="1"/>
</dbReference>
<feature type="domain" description="ABC transporter" evidence="8">
    <location>
        <begin position="6"/>
        <end position="256"/>
    </location>
</feature>
<dbReference type="Pfam" id="PF08352">
    <property type="entry name" value="oligo_HPY"/>
    <property type="match status" value="1"/>
</dbReference>
<dbReference type="Proteomes" id="UP000182932">
    <property type="component" value="Unassembled WGS sequence"/>
</dbReference>
<dbReference type="InterPro" id="IPR003593">
    <property type="entry name" value="AAA+_ATPase"/>
</dbReference>
<dbReference type="GO" id="GO:0055085">
    <property type="term" value="P:transmembrane transport"/>
    <property type="evidence" value="ECO:0007669"/>
    <property type="project" value="UniProtKB-ARBA"/>
</dbReference>
<evidence type="ECO:0000259" key="8">
    <source>
        <dbReference type="PROSITE" id="PS50893"/>
    </source>
</evidence>
<evidence type="ECO:0000256" key="3">
    <source>
        <dbReference type="ARBA" id="ARBA00022448"/>
    </source>
</evidence>
<organism evidence="9 10">
    <name type="scientific">Marinovum algicola</name>
    <dbReference type="NCBI Taxonomy" id="42444"/>
    <lineage>
        <taxon>Bacteria</taxon>
        <taxon>Pseudomonadati</taxon>
        <taxon>Pseudomonadota</taxon>
        <taxon>Alphaproteobacteria</taxon>
        <taxon>Rhodobacterales</taxon>
        <taxon>Roseobacteraceae</taxon>
        <taxon>Marinovum</taxon>
    </lineage>
</organism>
<dbReference type="InterPro" id="IPR003439">
    <property type="entry name" value="ABC_transporter-like_ATP-bd"/>
</dbReference>
<evidence type="ECO:0000256" key="2">
    <source>
        <dbReference type="ARBA" id="ARBA00005417"/>
    </source>
</evidence>
<dbReference type="PROSITE" id="PS00211">
    <property type="entry name" value="ABC_TRANSPORTER_1"/>
    <property type="match status" value="1"/>
</dbReference>
<dbReference type="Pfam" id="PF00005">
    <property type="entry name" value="ABC_tran"/>
    <property type="match status" value="1"/>
</dbReference>
<keyword evidence="7" id="KW-0472">Membrane</keyword>
<dbReference type="GO" id="GO:0016887">
    <property type="term" value="F:ATP hydrolysis activity"/>
    <property type="evidence" value="ECO:0007669"/>
    <property type="project" value="InterPro"/>
</dbReference>
<dbReference type="SMART" id="SM00382">
    <property type="entry name" value="AAA"/>
    <property type="match status" value="1"/>
</dbReference>
<dbReference type="Gene3D" id="3.40.50.300">
    <property type="entry name" value="P-loop containing nucleotide triphosphate hydrolases"/>
    <property type="match status" value="1"/>
</dbReference>
<dbReference type="SUPFAM" id="SSF52540">
    <property type="entry name" value="P-loop containing nucleoside triphosphate hydrolases"/>
    <property type="match status" value="1"/>
</dbReference>
<comment type="caution">
    <text evidence="9">The sequence shown here is derived from an EMBL/GenBank/DDBJ whole genome shotgun (WGS) entry which is preliminary data.</text>
</comment>
<keyword evidence="10" id="KW-1185">Reference proteome</keyword>
<comment type="subcellular location">
    <subcellularLocation>
        <location evidence="1">Cell inner membrane</location>
        <topology evidence="1">Peripheral membrane protein</topology>
    </subcellularLocation>
</comment>
<evidence type="ECO:0000256" key="1">
    <source>
        <dbReference type="ARBA" id="ARBA00004417"/>
    </source>
</evidence>
<dbReference type="InterPro" id="IPR013563">
    <property type="entry name" value="Oligopep_ABC_C"/>
</dbReference>
<dbReference type="GO" id="GO:0015833">
    <property type="term" value="P:peptide transport"/>
    <property type="evidence" value="ECO:0007669"/>
    <property type="project" value="InterPro"/>
</dbReference>
<comment type="similarity">
    <text evidence="2">Belongs to the ABC transporter superfamily.</text>
</comment>
<evidence type="ECO:0000313" key="10">
    <source>
        <dbReference type="Proteomes" id="UP000182932"/>
    </source>
</evidence>
<proteinExistence type="inferred from homology"/>
<protein>
    <submittedName>
        <fullName evidence="9">Peptide/nickel transport system ATP-binding protein</fullName>
    </submittedName>
</protein>
<dbReference type="InterPro" id="IPR027417">
    <property type="entry name" value="P-loop_NTPase"/>
</dbReference>
<gene>
    <name evidence="9" type="ORF">SAMN04487940_11443</name>
</gene>
<dbReference type="GO" id="GO:0005524">
    <property type="term" value="F:ATP binding"/>
    <property type="evidence" value="ECO:0007669"/>
    <property type="project" value="UniProtKB-KW"/>
</dbReference>
<keyword evidence="4" id="KW-1003">Cell membrane</keyword>
<dbReference type="FunFam" id="3.40.50.300:FF:000016">
    <property type="entry name" value="Oligopeptide ABC transporter ATP-binding component"/>
    <property type="match status" value="1"/>
</dbReference>
<dbReference type="GeneID" id="80819707"/>
<keyword evidence="3" id="KW-0813">Transport</keyword>
<dbReference type="PROSITE" id="PS50893">
    <property type="entry name" value="ABC_TRANSPORTER_2"/>
    <property type="match status" value="1"/>
</dbReference>
<evidence type="ECO:0000256" key="6">
    <source>
        <dbReference type="ARBA" id="ARBA00022840"/>
    </source>
</evidence>